<organism evidence="2 3">
    <name type="scientific">Nonomuraea solani</name>
    <dbReference type="NCBI Taxonomy" id="1144553"/>
    <lineage>
        <taxon>Bacteria</taxon>
        <taxon>Bacillati</taxon>
        <taxon>Actinomycetota</taxon>
        <taxon>Actinomycetes</taxon>
        <taxon>Streptosporangiales</taxon>
        <taxon>Streptosporangiaceae</taxon>
        <taxon>Nonomuraea</taxon>
    </lineage>
</organism>
<accession>A0A1H6DUS9</accession>
<keyword evidence="1" id="KW-0732">Signal</keyword>
<evidence type="ECO:0000313" key="2">
    <source>
        <dbReference type="EMBL" id="SEG88325.1"/>
    </source>
</evidence>
<evidence type="ECO:0000313" key="3">
    <source>
        <dbReference type="Proteomes" id="UP000236732"/>
    </source>
</evidence>
<dbReference type="EMBL" id="FNVT01000006">
    <property type="protein sequence ID" value="SEG88325.1"/>
    <property type="molecule type" value="Genomic_DNA"/>
</dbReference>
<protein>
    <submittedName>
        <fullName evidence="2">Uncharacterized protein</fullName>
    </submittedName>
</protein>
<dbReference type="Proteomes" id="UP000236732">
    <property type="component" value="Unassembled WGS sequence"/>
</dbReference>
<evidence type="ECO:0000256" key="1">
    <source>
        <dbReference type="SAM" id="SignalP"/>
    </source>
</evidence>
<reference evidence="2 3" key="1">
    <citation type="submission" date="2016-10" db="EMBL/GenBank/DDBJ databases">
        <authorList>
            <person name="de Groot N.N."/>
        </authorList>
    </citation>
    <scope>NUCLEOTIDE SEQUENCE [LARGE SCALE GENOMIC DNA]</scope>
    <source>
        <strain evidence="2 3">CGMCC 4.7037</strain>
    </source>
</reference>
<dbReference type="AlphaFoldDB" id="A0A1H6DUS9"/>
<name>A0A1H6DUS9_9ACTN</name>
<feature type="chain" id="PRO_5009296243" evidence="1">
    <location>
        <begin position="30"/>
        <end position="115"/>
    </location>
</feature>
<keyword evidence="3" id="KW-1185">Reference proteome</keyword>
<dbReference type="OrthoDB" id="10003830at2"/>
<proteinExistence type="predicted"/>
<sequence>MRSLKTLVVGLLTIIAVLASPALTQAATAAPVTTVVQPVIVHVKPKPGEICKRFKSGWKRYELCWKVMKVGGAALWSRLESIARQGWGHFRNHPTVKRHFKRQARALYCMLTLRC</sequence>
<feature type="signal peptide" evidence="1">
    <location>
        <begin position="1"/>
        <end position="29"/>
    </location>
</feature>
<dbReference type="RefSeq" id="WP_103958150.1">
    <property type="nucleotide sequence ID" value="NZ_FNVT01000006.1"/>
</dbReference>
<gene>
    <name evidence="2" type="ORF">SAMN05444920_106222</name>
</gene>